<comment type="caution">
    <text evidence="3">The sequence shown here is derived from an EMBL/GenBank/DDBJ whole genome shotgun (WGS) entry which is preliminary data.</text>
</comment>
<feature type="region of interest" description="Disordered" evidence="1">
    <location>
        <begin position="128"/>
        <end position="150"/>
    </location>
</feature>
<sequence>MPTFSLKCGVSGLKIAMNTEFVLSAFTILCCTEIILCENLNSAANDDISGKTTLIVAIALSTALSISLLLMCAWCLQNKNSGDANINSARIGHVQREYVDNEHRYVEIIDGNGDSNVNEELHTYETVGRTSTATNNGNSADKRNTTSKNNEYETIENVMI</sequence>
<dbReference type="Proteomes" id="UP001497497">
    <property type="component" value="Unassembled WGS sequence"/>
</dbReference>
<evidence type="ECO:0000313" key="4">
    <source>
        <dbReference type="Proteomes" id="UP001497497"/>
    </source>
</evidence>
<evidence type="ECO:0000313" key="3">
    <source>
        <dbReference type="EMBL" id="CAL1535332.1"/>
    </source>
</evidence>
<protein>
    <submittedName>
        <fullName evidence="3">Uncharacterized protein</fullName>
    </submittedName>
</protein>
<accession>A0AAV2HNR0</accession>
<keyword evidence="2" id="KW-0812">Transmembrane</keyword>
<reference evidence="3 4" key="1">
    <citation type="submission" date="2024-04" db="EMBL/GenBank/DDBJ databases">
        <authorList>
            <consortium name="Genoscope - CEA"/>
            <person name="William W."/>
        </authorList>
    </citation>
    <scope>NUCLEOTIDE SEQUENCE [LARGE SCALE GENOMIC DNA]</scope>
</reference>
<keyword evidence="4" id="KW-1185">Reference proteome</keyword>
<evidence type="ECO:0000256" key="2">
    <source>
        <dbReference type="SAM" id="Phobius"/>
    </source>
</evidence>
<keyword evidence="2" id="KW-0472">Membrane</keyword>
<proteinExistence type="predicted"/>
<feature type="transmembrane region" description="Helical" evidence="2">
    <location>
        <begin position="53"/>
        <end position="76"/>
    </location>
</feature>
<dbReference type="EMBL" id="CAXITT010000198">
    <property type="protein sequence ID" value="CAL1535332.1"/>
    <property type="molecule type" value="Genomic_DNA"/>
</dbReference>
<keyword evidence="2" id="KW-1133">Transmembrane helix</keyword>
<dbReference type="AlphaFoldDB" id="A0AAV2HNR0"/>
<gene>
    <name evidence="3" type="ORF">GSLYS_00009292001</name>
</gene>
<organism evidence="3 4">
    <name type="scientific">Lymnaea stagnalis</name>
    <name type="common">Great pond snail</name>
    <name type="synonym">Helix stagnalis</name>
    <dbReference type="NCBI Taxonomy" id="6523"/>
    <lineage>
        <taxon>Eukaryota</taxon>
        <taxon>Metazoa</taxon>
        <taxon>Spiralia</taxon>
        <taxon>Lophotrochozoa</taxon>
        <taxon>Mollusca</taxon>
        <taxon>Gastropoda</taxon>
        <taxon>Heterobranchia</taxon>
        <taxon>Euthyneura</taxon>
        <taxon>Panpulmonata</taxon>
        <taxon>Hygrophila</taxon>
        <taxon>Lymnaeoidea</taxon>
        <taxon>Lymnaeidae</taxon>
        <taxon>Lymnaea</taxon>
    </lineage>
</organism>
<feature type="compositionally biased region" description="Polar residues" evidence="1">
    <location>
        <begin position="128"/>
        <end position="139"/>
    </location>
</feature>
<evidence type="ECO:0000256" key="1">
    <source>
        <dbReference type="SAM" id="MobiDB-lite"/>
    </source>
</evidence>
<name>A0AAV2HNR0_LYMST</name>
<feature type="transmembrane region" description="Helical" evidence="2">
    <location>
        <begin position="21"/>
        <end position="41"/>
    </location>
</feature>